<dbReference type="PANTHER" id="PTHR34127:SF1">
    <property type="entry name" value="OS04G0405600 PROTEIN"/>
    <property type="match status" value="1"/>
</dbReference>
<proteinExistence type="predicted"/>
<keyword evidence="3" id="KW-1185">Reference proteome</keyword>
<organism evidence="2 3">
    <name type="scientific">Moorena bouillonii PNG</name>
    <dbReference type="NCBI Taxonomy" id="568701"/>
    <lineage>
        <taxon>Bacteria</taxon>
        <taxon>Bacillati</taxon>
        <taxon>Cyanobacteriota</taxon>
        <taxon>Cyanophyceae</taxon>
        <taxon>Coleofasciculales</taxon>
        <taxon>Coleofasciculaceae</taxon>
        <taxon>Moorena</taxon>
    </lineage>
</organism>
<name>A0A1U7MXD2_9CYAN</name>
<evidence type="ECO:0000313" key="2">
    <source>
        <dbReference type="EMBL" id="OLT58362.1"/>
    </source>
</evidence>
<protein>
    <recommendedName>
        <fullName evidence="4">DUF1350 domain-containing protein</fullName>
    </recommendedName>
</protein>
<comment type="caution">
    <text evidence="2">The sequence shown here is derived from an EMBL/GenBank/DDBJ whole genome shotgun (WGS) entry which is preliminary data.</text>
</comment>
<accession>A0A1U7MXD2</accession>
<evidence type="ECO:0008006" key="4">
    <source>
        <dbReference type="Google" id="ProtNLM"/>
    </source>
</evidence>
<dbReference type="Proteomes" id="UP000186657">
    <property type="component" value="Unassembled WGS sequence"/>
</dbReference>
<keyword evidence="1" id="KW-0472">Membrane</keyword>
<keyword evidence="1" id="KW-1133">Transmembrane helix</keyword>
<dbReference type="EMBL" id="MKZS01000001">
    <property type="protein sequence ID" value="OLT58362.1"/>
    <property type="molecule type" value="Genomic_DNA"/>
</dbReference>
<feature type="transmembrane region" description="Helical" evidence="1">
    <location>
        <begin position="24"/>
        <end position="44"/>
    </location>
</feature>
<dbReference type="AlphaFoldDB" id="A0A1U7MXD2"/>
<reference evidence="2 3" key="1">
    <citation type="submission" date="2016-10" db="EMBL/GenBank/DDBJ databases">
        <title>Comparative genomics uncovers the prolific and rare metabolic potential of the cyanobacterial genus Moorea.</title>
        <authorList>
            <person name="Leao T."/>
            <person name="Castelao G."/>
            <person name="Korobeynikov A."/>
            <person name="Monroe E.A."/>
            <person name="Podell S."/>
            <person name="Glukhov E."/>
            <person name="Allen E."/>
            <person name="Gerwick W.H."/>
            <person name="Gerwick L."/>
        </authorList>
    </citation>
    <scope>NUCLEOTIDE SEQUENCE [LARGE SCALE GENOMIC DNA]</scope>
    <source>
        <strain evidence="2 3">PNG5-198</strain>
    </source>
</reference>
<dbReference type="RefSeq" id="WP_075896768.1">
    <property type="nucleotide sequence ID" value="NZ_MKZS01000001.1"/>
</dbReference>
<sequence>MNTEFKFRPIPFAWVAIHPKPIGVVQLIGGAFFGSFPTIFYRYIAKRLFESGYTVVARPFRFTFRHWPVAIGLVKEQKALFNGIFEEAKKLGYEYSIYEEDPSARGSNYFWLGHSLGTKYIALLELLSDLEFKKVQGILGNCVGKDQEKQIEDSLKNAEIKDISLINQPSVLMAPVISGTRSAVPVPFIADLVDRLGFGVLPKPKQTYCLIKNSRLFNLTALISFSKDKIAQEAGTVRWLQQNLPNNPFPLIDEKLPGKHLTPLGWLRGNDQLADTVIQVITKLADRV</sequence>
<dbReference type="PANTHER" id="PTHR34127">
    <property type="entry name" value="OS04G0405600 PROTEIN"/>
    <property type="match status" value="1"/>
</dbReference>
<dbReference type="InterPro" id="IPR010765">
    <property type="entry name" value="DUF1350"/>
</dbReference>
<evidence type="ECO:0000313" key="3">
    <source>
        <dbReference type="Proteomes" id="UP000186657"/>
    </source>
</evidence>
<dbReference type="Pfam" id="PF07082">
    <property type="entry name" value="DUF1350"/>
    <property type="match status" value="2"/>
</dbReference>
<keyword evidence="1" id="KW-0812">Transmembrane</keyword>
<gene>
    <name evidence="2" type="ORF">BJP37_04165</name>
</gene>
<evidence type="ECO:0000256" key="1">
    <source>
        <dbReference type="SAM" id="Phobius"/>
    </source>
</evidence>